<proteinExistence type="predicted"/>
<dbReference type="PANTHER" id="PTHR43861">
    <property type="entry name" value="TRANS-ACONITATE 2-METHYLTRANSFERASE-RELATED"/>
    <property type="match status" value="1"/>
</dbReference>
<dbReference type="Gene3D" id="2.20.25.110">
    <property type="entry name" value="S-adenosyl-L-methionine-dependent methyltransferases"/>
    <property type="match status" value="1"/>
</dbReference>
<dbReference type="Proteomes" id="UP000321168">
    <property type="component" value="Unassembled WGS sequence"/>
</dbReference>
<dbReference type="Pfam" id="PF13847">
    <property type="entry name" value="Methyltransf_31"/>
    <property type="match status" value="1"/>
</dbReference>
<dbReference type="Gene3D" id="3.40.50.150">
    <property type="entry name" value="Vaccinia Virus protein VP39"/>
    <property type="match status" value="1"/>
</dbReference>
<name>A0A5C6V4W7_9FLAO</name>
<organism evidence="2 3">
    <name type="scientific">Luteibaculum oceani</name>
    <dbReference type="NCBI Taxonomy" id="1294296"/>
    <lineage>
        <taxon>Bacteria</taxon>
        <taxon>Pseudomonadati</taxon>
        <taxon>Bacteroidota</taxon>
        <taxon>Flavobacteriia</taxon>
        <taxon>Flavobacteriales</taxon>
        <taxon>Luteibaculaceae</taxon>
        <taxon>Luteibaculum</taxon>
    </lineage>
</organism>
<protein>
    <submittedName>
        <fullName evidence="2">Class I SAM-dependent methyltransferase</fullName>
    </submittedName>
</protein>
<keyword evidence="2" id="KW-0808">Transferase</keyword>
<dbReference type="GO" id="GO:0008168">
    <property type="term" value="F:methyltransferase activity"/>
    <property type="evidence" value="ECO:0007669"/>
    <property type="project" value="UniProtKB-KW"/>
</dbReference>
<dbReference type="AlphaFoldDB" id="A0A5C6V4W7"/>
<reference evidence="2 3" key="1">
    <citation type="submission" date="2019-08" db="EMBL/GenBank/DDBJ databases">
        <title>Genome of Luteibaculum oceani JCM 18817.</title>
        <authorList>
            <person name="Bowman J.P."/>
        </authorList>
    </citation>
    <scope>NUCLEOTIDE SEQUENCE [LARGE SCALE GENOMIC DNA]</scope>
    <source>
        <strain evidence="2 3">JCM 18817</strain>
    </source>
</reference>
<accession>A0A5C6V4W7</accession>
<dbReference type="OrthoDB" id="9811589at2"/>
<evidence type="ECO:0000259" key="1">
    <source>
        <dbReference type="Pfam" id="PF13847"/>
    </source>
</evidence>
<comment type="caution">
    <text evidence="2">The sequence shown here is derived from an EMBL/GenBank/DDBJ whole genome shotgun (WGS) entry which is preliminary data.</text>
</comment>
<sequence length="245" mass="28589">MEVSKNWFVEWFNSPFYHILYKDRNKDEAGKFIENLMDFLKLGEDAEIVDLACGKGRHSVKMNQLGYRVLGLDLSEENIAEAKKMENEKLKFDVHDMRLVYPDVEADLVTNFFTSFGYFSNTADNLKTLNAVRKNLKYKGILVIDFLNATKVIKNLVDEEVKEIDGITFHINRTVEQGYIIKTISFEHMNKPYTFHEKVQALELVDFEFLLSNAGFDLRNTFGNYDLKPFRKDSSERLILVAQKR</sequence>
<evidence type="ECO:0000313" key="3">
    <source>
        <dbReference type="Proteomes" id="UP000321168"/>
    </source>
</evidence>
<dbReference type="CDD" id="cd02440">
    <property type="entry name" value="AdoMet_MTases"/>
    <property type="match status" value="1"/>
</dbReference>
<feature type="domain" description="Methyltransferase" evidence="1">
    <location>
        <begin position="45"/>
        <end position="161"/>
    </location>
</feature>
<keyword evidence="2" id="KW-0489">Methyltransferase</keyword>
<dbReference type="RefSeq" id="WP_147014622.1">
    <property type="nucleotide sequence ID" value="NZ_VORB01000006.1"/>
</dbReference>
<gene>
    <name evidence="2" type="ORF">FRX97_07720</name>
</gene>
<dbReference type="SUPFAM" id="SSF53335">
    <property type="entry name" value="S-adenosyl-L-methionine-dependent methyltransferases"/>
    <property type="match status" value="1"/>
</dbReference>
<keyword evidence="3" id="KW-1185">Reference proteome</keyword>
<evidence type="ECO:0000313" key="2">
    <source>
        <dbReference type="EMBL" id="TXC78595.1"/>
    </source>
</evidence>
<dbReference type="InterPro" id="IPR029063">
    <property type="entry name" value="SAM-dependent_MTases_sf"/>
</dbReference>
<dbReference type="InterPro" id="IPR025714">
    <property type="entry name" value="Methyltranfer_dom"/>
</dbReference>
<dbReference type="EMBL" id="VORB01000006">
    <property type="protein sequence ID" value="TXC78595.1"/>
    <property type="molecule type" value="Genomic_DNA"/>
</dbReference>
<dbReference type="GO" id="GO:0032259">
    <property type="term" value="P:methylation"/>
    <property type="evidence" value="ECO:0007669"/>
    <property type="project" value="UniProtKB-KW"/>
</dbReference>